<dbReference type="PANTHER" id="PTHR43380:SF11">
    <property type="entry name" value="2-OXOISOVALERATE DEHYDROGENASE SUBUNIT ALPHA 2, MITOCHONDRIAL"/>
    <property type="match status" value="1"/>
</dbReference>
<dbReference type="InParanoid" id="A0A068U8S2"/>
<keyword evidence="1" id="KW-0560">Oxidoreductase</keyword>
<dbReference type="EMBL" id="HG739097">
    <property type="protein sequence ID" value="CDP04672.1"/>
    <property type="molecule type" value="Genomic_DNA"/>
</dbReference>
<evidence type="ECO:0000313" key="4">
    <source>
        <dbReference type="Proteomes" id="UP000295252"/>
    </source>
</evidence>
<evidence type="ECO:0000256" key="1">
    <source>
        <dbReference type="ARBA" id="ARBA00023002"/>
    </source>
</evidence>
<name>A0A068U8S2_COFCA</name>
<dbReference type="InterPro" id="IPR050771">
    <property type="entry name" value="Alpha-ketoacid_DH_E1_comp"/>
</dbReference>
<dbReference type="STRING" id="49390.A0A068U8S2"/>
<dbReference type="GO" id="GO:0009083">
    <property type="term" value="P:branched-chain amino acid catabolic process"/>
    <property type="evidence" value="ECO:0007669"/>
    <property type="project" value="TreeGrafter"/>
</dbReference>
<dbReference type="SUPFAM" id="SSF52518">
    <property type="entry name" value="Thiamin diphosphate-binding fold (THDP-binding)"/>
    <property type="match status" value="1"/>
</dbReference>
<evidence type="ECO:0000313" key="3">
    <source>
        <dbReference type="EMBL" id="CDP04672.1"/>
    </source>
</evidence>
<dbReference type="InterPro" id="IPR001017">
    <property type="entry name" value="DH_E1"/>
</dbReference>
<proteinExistence type="predicted"/>
<feature type="domain" description="Dehydrogenase E1 component" evidence="2">
    <location>
        <begin position="129"/>
        <end position="185"/>
    </location>
</feature>
<dbReference type="Gene3D" id="3.40.50.970">
    <property type="match status" value="1"/>
</dbReference>
<keyword evidence="4" id="KW-1185">Reference proteome</keyword>
<dbReference type="PhylomeDB" id="A0A068U8S2"/>
<sequence length="198" mass="22226">MHNLKPKLGSLGVMFHQSSGIASFYHHQESQSGLIKNLGAGSCNRPTLFTIWRSEHFKAEKQLDCKQNCGGPQVLNFPGGNVKFTSELDFLPEGLEERVHCYRILDENGQLTSSNFVQISDELAVRMYTYMAMLQTMDTIFYEAQRQGRISFYVTAIGEEAINIASAAALQLDDPVFPQVIEHKAILQAFLCIRNAYA</sequence>
<protein>
    <recommendedName>
        <fullName evidence="2">Dehydrogenase E1 component domain-containing protein</fullName>
    </recommendedName>
</protein>
<dbReference type="PANTHER" id="PTHR43380">
    <property type="entry name" value="2-OXOISOVALERATE DEHYDROGENASE SUBUNIT ALPHA, MITOCHONDRIAL"/>
    <property type="match status" value="1"/>
</dbReference>
<dbReference type="Pfam" id="PF00676">
    <property type="entry name" value="E1_dh"/>
    <property type="match status" value="1"/>
</dbReference>
<organism evidence="3 4">
    <name type="scientific">Coffea canephora</name>
    <name type="common">Robusta coffee</name>
    <dbReference type="NCBI Taxonomy" id="49390"/>
    <lineage>
        <taxon>Eukaryota</taxon>
        <taxon>Viridiplantae</taxon>
        <taxon>Streptophyta</taxon>
        <taxon>Embryophyta</taxon>
        <taxon>Tracheophyta</taxon>
        <taxon>Spermatophyta</taxon>
        <taxon>Magnoliopsida</taxon>
        <taxon>eudicotyledons</taxon>
        <taxon>Gunneridae</taxon>
        <taxon>Pentapetalae</taxon>
        <taxon>asterids</taxon>
        <taxon>lamiids</taxon>
        <taxon>Gentianales</taxon>
        <taxon>Rubiaceae</taxon>
        <taxon>Ixoroideae</taxon>
        <taxon>Gardenieae complex</taxon>
        <taxon>Bertiereae - Coffeeae clade</taxon>
        <taxon>Coffeeae</taxon>
        <taxon>Coffea</taxon>
    </lineage>
</organism>
<dbReference type="OrthoDB" id="3845at2759"/>
<dbReference type="GO" id="GO:0016624">
    <property type="term" value="F:oxidoreductase activity, acting on the aldehyde or oxo group of donors, disulfide as acceptor"/>
    <property type="evidence" value="ECO:0007669"/>
    <property type="project" value="InterPro"/>
</dbReference>
<accession>A0A068U8S2</accession>
<reference evidence="4" key="1">
    <citation type="journal article" date="2014" name="Science">
        <title>The coffee genome provides insight into the convergent evolution of caffeine biosynthesis.</title>
        <authorList>
            <person name="Denoeud F."/>
            <person name="Carretero-Paulet L."/>
            <person name="Dereeper A."/>
            <person name="Droc G."/>
            <person name="Guyot R."/>
            <person name="Pietrella M."/>
            <person name="Zheng C."/>
            <person name="Alberti A."/>
            <person name="Anthony F."/>
            <person name="Aprea G."/>
            <person name="Aury J.M."/>
            <person name="Bento P."/>
            <person name="Bernard M."/>
            <person name="Bocs S."/>
            <person name="Campa C."/>
            <person name="Cenci A."/>
            <person name="Combes M.C."/>
            <person name="Crouzillat D."/>
            <person name="Da Silva C."/>
            <person name="Daddiego L."/>
            <person name="De Bellis F."/>
            <person name="Dussert S."/>
            <person name="Garsmeur O."/>
            <person name="Gayraud T."/>
            <person name="Guignon V."/>
            <person name="Jahn K."/>
            <person name="Jamilloux V."/>
            <person name="Joet T."/>
            <person name="Labadie K."/>
            <person name="Lan T."/>
            <person name="Leclercq J."/>
            <person name="Lepelley M."/>
            <person name="Leroy T."/>
            <person name="Li L.T."/>
            <person name="Librado P."/>
            <person name="Lopez L."/>
            <person name="Munoz A."/>
            <person name="Noel B."/>
            <person name="Pallavicini A."/>
            <person name="Perrotta G."/>
            <person name="Poncet V."/>
            <person name="Pot D."/>
            <person name="Priyono X."/>
            <person name="Rigoreau M."/>
            <person name="Rouard M."/>
            <person name="Rozas J."/>
            <person name="Tranchant-Dubreuil C."/>
            <person name="VanBuren R."/>
            <person name="Zhang Q."/>
            <person name="Andrade A.C."/>
            <person name="Argout X."/>
            <person name="Bertrand B."/>
            <person name="de Kochko A."/>
            <person name="Graziosi G."/>
            <person name="Henry R.J."/>
            <person name="Jayarama X."/>
            <person name="Ming R."/>
            <person name="Nagai C."/>
            <person name="Rounsley S."/>
            <person name="Sankoff D."/>
            <person name="Giuliano G."/>
            <person name="Albert V.A."/>
            <person name="Wincker P."/>
            <person name="Lashermes P."/>
        </authorList>
    </citation>
    <scope>NUCLEOTIDE SEQUENCE [LARGE SCALE GENOMIC DNA]</scope>
    <source>
        <strain evidence="4">cv. DH200-94</strain>
    </source>
</reference>
<dbReference type="Proteomes" id="UP000295252">
    <property type="component" value="Chromosome IX"/>
</dbReference>
<evidence type="ECO:0000259" key="2">
    <source>
        <dbReference type="Pfam" id="PF00676"/>
    </source>
</evidence>
<gene>
    <name evidence="3" type="ORF">GSCOC_T00018721001</name>
</gene>
<dbReference type="AlphaFoldDB" id="A0A068U8S2"/>
<dbReference type="Gramene" id="CDP04672">
    <property type="protein sequence ID" value="CDP04672"/>
    <property type="gene ID" value="GSCOC_T00018721001"/>
</dbReference>
<dbReference type="InterPro" id="IPR029061">
    <property type="entry name" value="THDP-binding"/>
</dbReference>